<dbReference type="InterPro" id="IPR036390">
    <property type="entry name" value="WH_DNA-bd_sf"/>
</dbReference>
<organism evidence="5 6">
    <name type="scientific">Turneriella parva (strain ATCC BAA-1111 / DSM 21527 / NCTC 11395 / H)</name>
    <name type="common">Leptospira parva</name>
    <dbReference type="NCBI Taxonomy" id="869212"/>
    <lineage>
        <taxon>Bacteria</taxon>
        <taxon>Pseudomonadati</taxon>
        <taxon>Spirochaetota</taxon>
        <taxon>Spirochaetia</taxon>
        <taxon>Leptospirales</taxon>
        <taxon>Leptospiraceae</taxon>
        <taxon>Turneriella</taxon>
    </lineage>
</organism>
<evidence type="ECO:0000256" key="1">
    <source>
        <dbReference type="ARBA" id="ARBA00023015"/>
    </source>
</evidence>
<dbReference type="Proteomes" id="UP000006048">
    <property type="component" value="Chromosome"/>
</dbReference>
<evidence type="ECO:0000259" key="4">
    <source>
        <dbReference type="PROSITE" id="PS50987"/>
    </source>
</evidence>
<dbReference type="Gene3D" id="3.40.50.150">
    <property type="entry name" value="Vaccinia Virus protein VP39"/>
    <property type="match status" value="1"/>
</dbReference>
<dbReference type="Pfam" id="PF08241">
    <property type="entry name" value="Methyltransf_11"/>
    <property type="match status" value="1"/>
</dbReference>
<dbReference type="Pfam" id="PF12840">
    <property type="entry name" value="HTH_20"/>
    <property type="match status" value="1"/>
</dbReference>
<dbReference type="CDD" id="cd00090">
    <property type="entry name" value="HTH_ARSR"/>
    <property type="match status" value="1"/>
</dbReference>
<dbReference type="OrthoDB" id="331171at2"/>
<dbReference type="EMBL" id="CP002959">
    <property type="protein sequence ID" value="AFM12941.1"/>
    <property type="molecule type" value="Genomic_DNA"/>
</dbReference>
<keyword evidence="1" id="KW-0805">Transcription regulation</keyword>
<dbReference type="GO" id="GO:0008757">
    <property type="term" value="F:S-adenosylmethionine-dependent methyltransferase activity"/>
    <property type="evidence" value="ECO:0007669"/>
    <property type="project" value="InterPro"/>
</dbReference>
<reference evidence="5 6" key="1">
    <citation type="submission" date="2012-06" db="EMBL/GenBank/DDBJ databases">
        <title>The complete chromosome of genome of Turneriella parva DSM 21527.</title>
        <authorList>
            <consortium name="US DOE Joint Genome Institute (JGI-PGF)"/>
            <person name="Lucas S."/>
            <person name="Han J."/>
            <person name="Lapidus A."/>
            <person name="Bruce D."/>
            <person name="Goodwin L."/>
            <person name="Pitluck S."/>
            <person name="Peters L."/>
            <person name="Kyrpides N."/>
            <person name="Mavromatis K."/>
            <person name="Ivanova N."/>
            <person name="Mikhailova N."/>
            <person name="Chertkov O."/>
            <person name="Detter J.C."/>
            <person name="Tapia R."/>
            <person name="Han C."/>
            <person name="Land M."/>
            <person name="Hauser L."/>
            <person name="Markowitz V."/>
            <person name="Cheng J.-F."/>
            <person name="Hugenholtz P."/>
            <person name="Woyke T."/>
            <person name="Wu D."/>
            <person name="Gronow S."/>
            <person name="Wellnitz S."/>
            <person name="Brambilla E."/>
            <person name="Klenk H.-P."/>
            <person name="Eisen J.A."/>
        </authorList>
    </citation>
    <scope>NUCLEOTIDE SEQUENCE [LARGE SCALE GENOMIC DNA]</scope>
    <source>
        <strain evidence="6">ATCC BAA-1111 / DSM 21527 / NCTC 11395 / H</strain>
    </source>
</reference>
<name>I4B6N4_TURPD</name>
<dbReference type="SMART" id="SM00418">
    <property type="entry name" value="HTH_ARSR"/>
    <property type="match status" value="1"/>
</dbReference>
<dbReference type="PRINTS" id="PR00778">
    <property type="entry name" value="HTHARSR"/>
</dbReference>
<dbReference type="InterPro" id="IPR051081">
    <property type="entry name" value="HTH_MetalResp_TranReg"/>
</dbReference>
<dbReference type="PANTHER" id="PTHR33154:SF33">
    <property type="entry name" value="TRANSCRIPTIONAL REPRESSOR SDPR"/>
    <property type="match status" value="1"/>
</dbReference>
<evidence type="ECO:0000256" key="3">
    <source>
        <dbReference type="ARBA" id="ARBA00023163"/>
    </source>
</evidence>
<dbReference type="STRING" id="869212.Turpa_2296"/>
<dbReference type="AlphaFoldDB" id="I4B6N4"/>
<dbReference type="PROSITE" id="PS50987">
    <property type="entry name" value="HTH_ARSR_2"/>
    <property type="match status" value="1"/>
</dbReference>
<dbReference type="KEGG" id="tpx:Turpa_2296"/>
<dbReference type="InterPro" id="IPR036388">
    <property type="entry name" value="WH-like_DNA-bd_sf"/>
</dbReference>
<dbReference type="CDD" id="cd02440">
    <property type="entry name" value="AdoMet_MTases"/>
    <property type="match status" value="1"/>
</dbReference>
<dbReference type="InterPro" id="IPR029063">
    <property type="entry name" value="SAM-dependent_MTases_sf"/>
</dbReference>
<dbReference type="HOGENOM" id="CLU_990258_0_0_12"/>
<gene>
    <name evidence="5" type="ordered locus">Turpa_2296</name>
</gene>
<dbReference type="InterPro" id="IPR011991">
    <property type="entry name" value="ArsR-like_HTH"/>
</dbReference>
<dbReference type="GO" id="GO:0003677">
    <property type="term" value="F:DNA binding"/>
    <property type="evidence" value="ECO:0007669"/>
    <property type="project" value="UniProtKB-KW"/>
</dbReference>
<dbReference type="RefSeq" id="WP_014803447.1">
    <property type="nucleotide sequence ID" value="NC_018020.1"/>
</dbReference>
<dbReference type="GO" id="GO:0003700">
    <property type="term" value="F:DNA-binding transcription factor activity"/>
    <property type="evidence" value="ECO:0007669"/>
    <property type="project" value="InterPro"/>
</dbReference>
<accession>I4B6N4</accession>
<proteinExistence type="predicted"/>
<dbReference type="InterPro" id="IPR001845">
    <property type="entry name" value="HTH_ArsR_DNA-bd_dom"/>
</dbReference>
<evidence type="ECO:0000313" key="6">
    <source>
        <dbReference type="Proteomes" id="UP000006048"/>
    </source>
</evidence>
<dbReference type="SUPFAM" id="SSF46785">
    <property type="entry name" value="Winged helix' DNA-binding domain"/>
    <property type="match status" value="1"/>
</dbReference>
<keyword evidence="2" id="KW-0238">DNA-binding</keyword>
<keyword evidence="6" id="KW-1185">Reference proteome</keyword>
<evidence type="ECO:0000313" key="5">
    <source>
        <dbReference type="EMBL" id="AFM12941.1"/>
    </source>
</evidence>
<dbReference type="SUPFAM" id="SSF53335">
    <property type="entry name" value="S-adenosyl-L-methionine-dependent methyltransferases"/>
    <property type="match status" value="1"/>
</dbReference>
<evidence type="ECO:0000256" key="2">
    <source>
        <dbReference type="ARBA" id="ARBA00023125"/>
    </source>
</evidence>
<dbReference type="PANTHER" id="PTHR33154">
    <property type="entry name" value="TRANSCRIPTIONAL REGULATOR, ARSR FAMILY"/>
    <property type="match status" value="1"/>
</dbReference>
<sequence length="281" mass="30932">MAGVLPLIKALGEPVRIRLYLLLKKTPLTVSELSHVLDLSQSNTSHHVKALRELDLLTAEKTGQHTYYALNQAQCGEPNIAAALALLEEASVEISEVRSDAVRLRTILAERSADTFTRWRMEQPDLPYSDIFAHLAGGRRGVVADIACGEGDFFENLALSFERVIAVDIDAAHVLRAAGRRGSDRVQVLQADAQTMPLAAESCDAVILRMALSQIPEPATALAEALRILKRGGYLSVIDSDNPQGKSLRKILQNAIAENRGIRLDVERQLPRLFMLRLQKI</sequence>
<dbReference type="NCBIfam" id="NF033788">
    <property type="entry name" value="HTH_metalloreg"/>
    <property type="match status" value="1"/>
</dbReference>
<protein>
    <submittedName>
        <fullName evidence="5">Transcriptional regulator, ArsR family</fullName>
    </submittedName>
</protein>
<keyword evidence="3" id="KW-0804">Transcription</keyword>
<dbReference type="Gene3D" id="1.10.10.10">
    <property type="entry name" value="Winged helix-like DNA-binding domain superfamily/Winged helix DNA-binding domain"/>
    <property type="match status" value="1"/>
</dbReference>
<feature type="domain" description="HTH arsR-type" evidence="4">
    <location>
        <begin position="1"/>
        <end position="98"/>
    </location>
</feature>
<dbReference type="InterPro" id="IPR013216">
    <property type="entry name" value="Methyltransf_11"/>
</dbReference>